<comment type="function">
    <text evidence="6 8">This protein binds to the 23S rRNA, and is important in its secondary structure. It is located near the subunit interface in the base of the L7/L12 stalk, and near the tRNA binding site of the peptidyltransferase center.</text>
</comment>
<comment type="subunit">
    <text evidence="6">Part of the 50S ribosomal subunit.</text>
</comment>
<evidence type="ECO:0000256" key="5">
    <source>
        <dbReference type="ARBA" id="ARBA00023274"/>
    </source>
</evidence>
<dbReference type="SUPFAM" id="SSF56053">
    <property type="entry name" value="Ribosomal protein L6"/>
    <property type="match status" value="2"/>
</dbReference>
<reference evidence="10 11" key="1">
    <citation type="submission" date="2016-10" db="EMBL/GenBank/DDBJ databases">
        <authorList>
            <person name="de Groot N.N."/>
        </authorList>
    </citation>
    <scope>NUCLEOTIDE SEQUENCE [LARGE SCALE GENOMIC DNA]</scope>
    <source>
        <strain evidence="10 11">DSM 19548</strain>
    </source>
</reference>
<dbReference type="GO" id="GO:0003735">
    <property type="term" value="F:structural constituent of ribosome"/>
    <property type="evidence" value="ECO:0007669"/>
    <property type="project" value="UniProtKB-UniRule"/>
</dbReference>
<dbReference type="NCBIfam" id="TIGR03654">
    <property type="entry name" value="L6_bact"/>
    <property type="match status" value="1"/>
</dbReference>
<dbReference type="InterPro" id="IPR002358">
    <property type="entry name" value="Ribosomal_uL6_CS"/>
</dbReference>
<keyword evidence="11" id="KW-1185">Reference proteome</keyword>
<comment type="similarity">
    <text evidence="1 6 7">Belongs to the universal ribosomal protein uL6 family.</text>
</comment>
<dbReference type="HAMAP" id="MF_01365_B">
    <property type="entry name" value="Ribosomal_uL6_B"/>
    <property type="match status" value="1"/>
</dbReference>
<dbReference type="GO" id="GO:0002181">
    <property type="term" value="P:cytoplasmic translation"/>
    <property type="evidence" value="ECO:0007669"/>
    <property type="project" value="TreeGrafter"/>
</dbReference>
<dbReference type="PROSITE" id="PS00525">
    <property type="entry name" value="RIBOSOMAL_L6_1"/>
    <property type="match status" value="1"/>
</dbReference>
<dbReference type="PANTHER" id="PTHR11655">
    <property type="entry name" value="60S/50S RIBOSOMAL PROTEIN L6/L9"/>
    <property type="match status" value="1"/>
</dbReference>
<dbReference type="STRING" id="441112.SAMN04488094_115112"/>
<evidence type="ECO:0000256" key="6">
    <source>
        <dbReference type="HAMAP-Rule" id="MF_01365"/>
    </source>
</evidence>
<name>A0A1I1PMK8_9RHOB</name>
<evidence type="ECO:0000259" key="9">
    <source>
        <dbReference type="Pfam" id="PF00347"/>
    </source>
</evidence>
<dbReference type="Pfam" id="PF00347">
    <property type="entry name" value="Ribosomal_L6"/>
    <property type="match status" value="2"/>
</dbReference>
<dbReference type="PRINTS" id="PR00059">
    <property type="entry name" value="RIBOSOMALL6"/>
</dbReference>
<dbReference type="InterPro" id="IPR019906">
    <property type="entry name" value="Ribosomal_uL6_bac-type"/>
</dbReference>
<proteinExistence type="inferred from homology"/>
<dbReference type="EMBL" id="FOLG01000015">
    <property type="protein sequence ID" value="SFD11016.1"/>
    <property type="molecule type" value="Genomic_DNA"/>
</dbReference>
<feature type="domain" description="Large ribosomal subunit protein uL6 alpha-beta" evidence="9">
    <location>
        <begin position="91"/>
        <end position="164"/>
    </location>
</feature>
<gene>
    <name evidence="6" type="primary">rplF</name>
    <name evidence="10" type="ORF">SAMN04488094_115112</name>
</gene>
<feature type="domain" description="Large ribosomal subunit protein uL6 alpha-beta" evidence="9">
    <location>
        <begin position="12"/>
        <end position="82"/>
    </location>
</feature>
<dbReference type="RefSeq" id="WP_093362457.1">
    <property type="nucleotide sequence ID" value="NZ_FOLG01000015.1"/>
</dbReference>
<dbReference type="OrthoDB" id="9805007at2"/>
<evidence type="ECO:0000256" key="8">
    <source>
        <dbReference type="RuleBase" id="RU003870"/>
    </source>
</evidence>
<evidence type="ECO:0000256" key="1">
    <source>
        <dbReference type="ARBA" id="ARBA00009356"/>
    </source>
</evidence>
<evidence type="ECO:0000313" key="11">
    <source>
        <dbReference type="Proteomes" id="UP000198728"/>
    </source>
</evidence>
<dbReference type="Proteomes" id="UP000198728">
    <property type="component" value="Unassembled WGS sequence"/>
</dbReference>
<keyword evidence="2 6" id="KW-0699">rRNA-binding</keyword>
<keyword evidence="4 6" id="KW-0689">Ribosomal protein</keyword>
<dbReference type="FunFam" id="3.90.930.12:FF:000001">
    <property type="entry name" value="50S ribosomal protein L6"/>
    <property type="match status" value="1"/>
</dbReference>
<protein>
    <recommendedName>
        <fullName evidence="6">Large ribosomal subunit protein uL6</fullName>
    </recommendedName>
</protein>
<accession>A0A1I1PMK8</accession>
<evidence type="ECO:0000256" key="2">
    <source>
        <dbReference type="ARBA" id="ARBA00022730"/>
    </source>
</evidence>
<dbReference type="Gene3D" id="3.90.930.12">
    <property type="entry name" value="Ribosomal protein L6, alpha-beta domain"/>
    <property type="match status" value="2"/>
</dbReference>
<dbReference type="GO" id="GO:0019843">
    <property type="term" value="F:rRNA binding"/>
    <property type="evidence" value="ECO:0007669"/>
    <property type="project" value="UniProtKB-UniRule"/>
</dbReference>
<dbReference type="PIRSF" id="PIRSF002162">
    <property type="entry name" value="Ribosomal_L6"/>
    <property type="match status" value="1"/>
</dbReference>
<evidence type="ECO:0000256" key="7">
    <source>
        <dbReference type="RuleBase" id="RU003869"/>
    </source>
</evidence>
<sequence length="177" mass="19263">MSRIGKQPVELPSGVSASLSGQTIEVKGPKGTLSFTATDDVNITVDGNTVNVDPRGTSKRARQQWGMSRTMVANLVQGVTDGFKKELEIQGVGYRAQMQGNTLKLNLGLSHDVDFEVPQGVTVTCPKPTQIVVEGTDSQQVGQVAANIREWRSPEPYKGKGIRYVGEFIFRKEGKKK</sequence>
<keyword evidence="3 6" id="KW-0694">RNA-binding</keyword>
<evidence type="ECO:0000256" key="4">
    <source>
        <dbReference type="ARBA" id="ARBA00022980"/>
    </source>
</evidence>
<dbReference type="FunFam" id="3.90.930.12:FF:000002">
    <property type="entry name" value="50S ribosomal protein L6"/>
    <property type="match status" value="1"/>
</dbReference>
<dbReference type="InterPro" id="IPR000702">
    <property type="entry name" value="Ribosomal_uL6-like"/>
</dbReference>
<evidence type="ECO:0000256" key="3">
    <source>
        <dbReference type="ARBA" id="ARBA00022884"/>
    </source>
</evidence>
<organism evidence="10 11">
    <name type="scientific">Tropicimonas isoalkanivorans</name>
    <dbReference type="NCBI Taxonomy" id="441112"/>
    <lineage>
        <taxon>Bacteria</taxon>
        <taxon>Pseudomonadati</taxon>
        <taxon>Pseudomonadota</taxon>
        <taxon>Alphaproteobacteria</taxon>
        <taxon>Rhodobacterales</taxon>
        <taxon>Roseobacteraceae</taxon>
        <taxon>Tropicimonas</taxon>
    </lineage>
</organism>
<dbReference type="PANTHER" id="PTHR11655:SF14">
    <property type="entry name" value="LARGE RIBOSOMAL SUBUNIT PROTEIN UL6M"/>
    <property type="match status" value="1"/>
</dbReference>
<keyword evidence="5 6" id="KW-0687">Ribonucleoprotein</keyword>
<dbReference type="GO" id="GO:0022625">
    <property type="term" value="C:cytosolic large ribosomal subunit"/>
    <property type="evidence" value="ECO:0007669"/>
    <property type="project" value="UniProtKB-UniRule"/>
</dbReference>
<dbReference type="InterPro" id="IPR036789">
    <property type="entry name" value="Ribosomal_uL6-like_a/b-dom_sf"/>
</dbReference>
<dbReference type="InterPro" id="IPR020040">
    <property type="entry name" value="Ribosomal_uL6_a/b-dom"/>
</dbReference>
<evidence type="ECO:0000313" key="10">
    <source>
        <dbReference type="EMBL" id="SFD11016.1"/>
    </source>
</evidence>
<dbReference type="AlphaFoldDB" id="A0A1I1PMK8"/>